<dbReference type="KEGG" id="cim:CIMG_12621"/>
<evidence type="ECO:0000313" key="3">
    <source>
        <dbReference type="Proteomes" id="UP000001261"/>
    </source>
</evidence>
<evidence type="ECO:0000256" key="1">
    <source>
        <dbReference type="SAM" id="MobiDB-lite"/>
    </source>
</evidence>
<keyword evidence="3" id="KW-1185">Reference proteome</keyword>
<feature type="region of interest" description="Disordered" evidence="1">
    <location>
        <begin position="1"/>
        <end position="25"/>
    </location>
</feature>
<dbReference type="VEuPathDB" id="FungiDB:CIMG_12621"/>
<dbReference type="AlphaFoldDB" id="A0A0D8JSI6"/>
<gene>
    <name evidence="2" type="ORF">CIMG_12621</name>
</gene>
<organism evidence="2 3">
    <name type="scientific">Coccidioides immitis (strain RS)</name>
    <name type="common">Valley fever fungus</name>
    <dbReference type="NCBI Taxonomy" id="246410"/>
    <lineage>
        <taxon>Eukaryota</taxon>
        <taxon>Fungi</taxon>
        <taxon>Dikarya</taxon>
        <taxon>Ascomycota</taxon>
        <taxon>Pezizomycotina</taxon>
        <taxon>Eurotiomycetes</taxon>
        <taxon>Eurotiomycetidae</taxon>
        <taxon>Onygenales</taxon>
        <taxon>Onygenaceae</taxon>
        <taxon>Coccidioides</taxon>
    </lineage>
</organism>
<reference evidence="3" key="2">
    <citation type="journal article" date="2010" name="Genome Res.">
        <title>Population genomic sequencing of Coccidioides fungi reveals recent hybridization and transposon control.</title>
        <authorList>
            <person name="Neafsey D.E."/>
            <person name="Barker B.M."/>
            <person name="Sharpton T.J."/>
            <person name="Stajich J.E."/>
            <person name="Park D.J."/>
            <person name="Whiston E."/>
            <person name="Hung C.-Y."/>
            <person name="McMahan C."/>
            <person name="White J."/>
            <person name="Sykes S."/>
            <person name="Heiman D."/>
            <person name="Young S."/>
            <person name="Zeng Q."/>
            <person name="Abouelleil A."/>
            <person name="Aftuck L."/>
            <person name="Bessette D."/>
            <person name="Brown A."/>
            <person name="FitzGerald M."/>
            <person name="Lui A."/>
            <person name="Macdonald J.P."/>
            <person name="Priest M."/>
            <person name="Orbach M.J."/>
            <person name="Galgiani J.N."/>
            <person name="Kirkland T.N."/>
            <person name="Cole G.T."/>
            <person name="Birren B.W."/>
            <person name="Henn M.R."/>
            <person name="Taylor J.W."/>
            <person name="Rounsley S.D."/>
        </authorList>
    </citation>
    <scope>GENOME REANNOTATION</scope>
    <source>
        <strain evidence="3">RS</strain>
    </source>
</reference>
<reference evidence="3" key="1">
    <citation type="journal article" date="2009" name="Genome Res.">
        <title>Comparative genomic analyses of the human fungal pathogens Coccidioides and their relatives.</title>
        <authorList>
            <person name="Sharpton T.J."/>
            <person name="Stajich J.E."/>
            <person name="Rounsley S.D."/>
            <person name="Gardner M.J."/>
            <person name="Wortman J.R."/>
            <person name="Jordar V.S."/>
            <person name="Maiti R."/>
            <person name="Kodira C.D."/>
            <person name="Neafsey D.E."/>
            <person name="Zeng Q."/>
            <person name="Hung C.-Y."/>
            <person name="McMahan C."/>
            <person name="Muszewska A."/>
            <person name="Grynberg M."/>
            <person name="Mandel M.A."/>
            <person name="Kellner E.M."/>
            <person name="Barker B.M."/>
            <person name="Galgiani J.N."/>
            <person name="Orbach M.J."/>
            <person name="Kirkland T.N."/>
            <person name="Cole G.T."/>
            <person name="Henn M.R."/>
            <person name="Birren B.W."/>
            <person name="Taylor J.W."/>
        </authorList>
    </citation>
    <scope>NUCLEOTIDE SEQUENCE [LARGE SCALE GENOMIC DNA]</scope>
    <source>
        <strain evidence="3">RS</strain>
    </source>
</reference>
<feature type="compositionally biased region" description="Basic and acidic residues" evidence="1">
    <location>
        <begin position="7"/>
        <end position="22"/>
    </location>
</feature>
<accession>A0A0D8JSI6</accession>
<dbReference type="InParanoid" id="A0A0D8JSI6"/>
<proteinExistence type="predicted"/>
<sequence>MSVARLADIEVEQKPESKKISEEGTEVLNPRHVNAIKRPSFQGCCALPSPDNGILSDVHKVFNDLTRHAPTRYGRRLGGHRPTIAKPIYGSDIVGKQVKRKAAYKKDNPMKKNILSLMTNLHPSRRQITS</sequence>
<name>A0A0D8JSI6_COCIM</name>
<dbReference type="EMBL" id="GG704911">
    <property type="protein sequence ID" value="KJF59946.1"/>
    <property type="molecule type" value="Genomic_DNA"/>
</dbReference>
<dbReference type="GeneID" id="24164248"/>
<protein>
    <submittedName>
        <fullName evidence="2">Uncharacterized protein</fullName>
    </submittedName>
</protein>
<evidence type="ECO:0000313" key="2">
    <source>
        <dbReference type="EMBL" id="KJF59946.1"/>
    </source>
</evidence>
<dbReference type="Proteomes" id="UP000001261">
    <property type="component" value="Unassembled WGS sequence"/>
</dbReference>
<dbReference type="RefSeq" id="XP_004445586.1">
    <property type="nucleotide sequence ID" value="XM_004445529.1"/>
</dbReference>